<dbReference type="PANTHER" id="PTHR39153">
    <property type="entry name" value="AGR244WP"/>
    <property type="match status" value="1"/>
</dbReference>
<dbReference type="InterPro" id="IPR038882">
    <property type="entry name" value="Rcf3"/>
</dbReference>
<evidence type="ECO:0000313" key="3">
    <source>
        <dbReference type="EMBL" id="ORY34967.1"/>
    </source>
</evidence>
<evidence type="ECO:0008006" key="5">
    <source>
        <dbReference type="Google" id="ProtNLM"/>
    </source>
</evidence>
<dbReference type="EMBL" id="MCFC01000002">
    <property type="protein sequence ID" value="ORY34967.1"/>
    <property type="molecule type" value="Genomic_DNA"/>
</dbReference>
<feature type="compositionally biased region" description="Polar residues" evidence="1">
    <location>
        <begin position="214"/>
        <end position="224"/>
    </location>
</feature>
<keyword evidence="4" id="KW-1185">Reference proteome</keyword>
<organism evidence="3 4">
    <name type="scientific">Naematelia encephala</name>
    <dbReference type="NCBI Taxonomy" id="71784"/>
    <lineage>
        <taxon>Eukaryota</taxon>
        <taxon>Fungi</taxon>
        <taxon>Dikarya</taxon>
        <taxon>Basidiomycota</taxon>
        <taxon>Agaricomycotina</taxon>
        <taxon>Tremellomycetes</taxon>
        <taxon>Tremellales</taxon>
        <taxon>Naemateliaceae</taxon>
        <taxon>Naematelia</taxon>
    </lineage>
</organism>
<dbReference type="Proteomes" id="UP000193986">
    <property type="component" value="Unassembled WGS sequence"/>
</dbReference>
<keyword evidence="2" id="KW-0472">Membrane</keyword>
<feature type="region of interest" description="Disordered" evidence="1">
    <location>
        <begin position="119"/>
        <end position="194"/>
    </location>
</feature>
<dbReference type="InParanoid" id="A0A1Y2BK39"/>
<evidence type="ECO:0000313" key="4">
    <source>
        <dbReference type="Proteomes" id="UP000193986"/>
    </source>
</evidence>
<dbReference type="PANTHER" id="PTHR39153:SF1">
    <property type="entry name" value="AGR244WP"/>
    <property type="match status" value="1"/>
</dbReference>
<feature type="region of interest" description="Disordered" evidence="1">
    <location>
        <begin position="211"/>
        <end position="266"/>
    </location>
</feature>
<name>A0A1Y2BK39_9TREE</name>
<dbReference type="AlphaFoldDB" id="A0A1Y2BK39"/>
<feature type="transmembrane region" description="Helical" evidence="2">
    <location>
        <begin position="30"/>
        <end position="48"/>
    </location>
</feature>
<sequence length="266" mass="28216">MSTSRDERMRREQRQQVAYEMQHKGAVEGAIRWTLYGIVACGLGHYYSPFFRRQTWGLKAFLTSSSTIFGLVVGADYHLLDYEHNVRKGENDMRREARNALAREGKIATEGEIRKWRQRRDADLANGGDGTGSSLRSSTGLGIGEMVEKARNEASRDNTTPINPGRVGTQSGSREGSGTGKEEEEKGLAGLPVEETSLVGVEALAGAGLEESISKATGATSVDGTQVAAESGMEKIGPESSSEGASGLPEAVISGGGAVQSASSDS</sequence>
<keyword evidence="2" id="KW-0812">Transmembrane</keyword>
<accession>A0A1Y2BK39</accession>
<feature type="compositionally biased region" description="Basic and acidic residues" evidence="1">
    <location>
        <begin position="146"/>
        <end position="156"/>
    </location>
</feature>
<keyword evidence="2" id="KW-1133">Transmembrane helix</keyword>
<evidence type="ECO:0000256" key="1">
    <source>
        <dbReference type="SAM" id="MobiDB-lite"/>
    </source>
</evidence>
<dbReference type="OrthoDB" id="3356019at2759"/>
<proteinExistence type="predicted"/>
<protein>
    <recommendedName>
        <fullName evidence="5">HIG1 domain-containing protein</fullName>
    </recommendedName>
</protein>
<reference evidence="3 4" key="1">
    <citation type="submission" date="2016-07" db="EMBL/GenBank/DDBJ databases">
        <title>Pervasive Adenine N6-methylation of Active Genes in Fungi.</title>
        <authorList>
            <consortium name="DOE Joint Genome Institute"/>
            <person name="Mondo S.J."/>
            <person name="Dannebaum R.O."/>
            <person name="Kuo R.C."/>
            <person name="Labutti K."/>
            <person name="Haridas S."/>
            <person name="Kuo A."/>
            <person name="Salamov A."/>
            <person name="Ahrendt S.R."/>
            <person name="Lipzen A."/>
            <person name="Sullivan W."/>
            <person name="Andreopoulos W.B."/>
            <person name="Clum A."/>
            <person name="Lindquist E."/>
            <person name="Daum C."/>
            <person name="Ramamoorthy G.K."/>
            <person name="Gryganskyi A."/>
            <person name="Culley D."/>
            <person name="Magnuson J.K."/>
            <person name="James T.Y."/>
            <person name="O'Malley M.A."/>
            <person name="Stajich J.E."/>
            <person name="Spatafora J.W."/>
            <person name="Visel A."/>
            <person name="Grigoriev I.V."/>
        </authorList>
    </citation>
    <scope>NUCLEOTIDE SEQUENCE [LARGE SCALE GENOMIC DNA]</scope>
    <source>
        <strain evidence="3 4">68-887.2</strain>
    </source>
</reference>
<evidence type="ECO:0000256" key="2">
    <source>
        <dbReference type="SAM" id="Phobius"/>
    </source>
</evidence>
<comment type="caution">
    <text evidence="3">The sequence shown here is derived from an EMBL/GenBank/DDBJ whole genome shotgun (WGS) entry which is preliminary data.</text>
</comment>
<gene>
    <name evidence="3" type="ORF">BCR39DRAFT_515838</name>
</gene>